<gene>
    <name evidence="2" type="ORF">SCLCIDRAFT_44096</name>
</gene>
<organism evidence="2 3">
    <name type="scientific">Scleroderma citrinum Foug A</name>
    <dbReference type="NCBI Taxonomy" id="1036808"/>
    <lineage>
        <taxon>Eukaryota</taxon>
        <taxon>Fungi</taxon>
        <taxon>Dikarya</taxon>
        <taxon>Basidiomycota</taxon>
        <taxon>Agaricomycotina</taxon>
        <taxon>Agaricomycetes</taxon>
        <taxon>Agaricomycetidae</taxon>
        <taxon>Boletales</taxon>
        <taxon>Sclerodermatineae</taxon>
        <taxon>Sclerodermataceae</taxon>
        <taxon>Scleroderma</taxon>
    </lineage>
</organism>
<evidence type="ECO:0000313" key="2">
    <source>
        <dbReference type="EMBL" id="KIM64049.1"/>
    </source>
</evidence>
<feature type="compositionally biased region" description="Basic and acidic residues" evidence="1">
    <location>
        <begin position="92"/>
        <end position="104"/>
    </location>
</feature>
<keyword evidence="3" id="KW-1185">Reference proteome</keyword>
<dbReference type="Proteomes" id="UP000053989">
    <property type="component" value="Unassembled WGS sequence"/>
</dbReference>
<feature type="compositionally biased region" description="Basic and acidic residues" evidence="1">
    <location>
        <begin position="61"/>
        <end position="77"/>
    </location>
</feature>
<dbReference type="STRING" id="1036808.A0A0C3E6H7"/>
<reference evidence="2 3" key="1">
    <citation type="submission" date="2014-04" db="EMBL/GenBank/DDBJ databases">
        <authorList>
            <consortium name="DOE Joint Genome Institute"/>
            <person name="Kuo A."/>
            <person name="Kohler A."/>
            <person name="Nagy L.G."/>
            <person name="Floudas D."/>
            <person name="Copeland A."/>
            <person name="Barry K.W."/>
            <person name="Cichocki N."/>
            <person name="Veneault-Fourrey C."/>
            <person name="LaButti K."/>
            <person name="Lindquist E.A."/>
            <person name="Lipzen A."/>
            <person name="Lundell T."/>
            <person name="Morin E."/>
            <person name="Murat C."/>
            <person name="Sun H."/>
            <person name="Tunlid A."/>
            <person name="Henrissat B."/>
            <person name="Grigoriev I.V."/>
            <person name="Hibbett D.S."/>
            <person name="Martin F."/>
            <person name="Nordberg H.P."/>
            <person name="Cantor M.N."/>
            <person name="Hua S.X."/>
        </authorList>
    </citation>
    <scope>NUCLEOTIDE SEQUENCE [LARGE SCALE GENOMIC DNA]</scope>
    <source>
        <strain evidence="2 3">Foug A</strain>
    </source>
</reference>
<dbReference type="HOGENOM" id="CLU_052398_1_0_1"/>
<sequence>DPANDVCPNFAAAAFAPVRDVMRRENDQTEEDAVTNLVEMWTQGHNTHLERWAIQQAEDAWAAREAEREQQRAHEEENCPPAGQGDDQAQPEADKEKPKLNDFDEDKPIPSILLLCLSQYTLQKLKQGDYIELWYFSSEGYREAKGDACLTADDALGISRSEDVLTLHPASTVKVSKNALSDHELPMLEFLHVKNAFLHHAAQQKWPKKHVDALSIFFWNLENHPMCDGPNGDVIILTYASRVQHQWHDDLKAKTVGNISIINADLVQSIGFEI</sequence>
<feature type="non-terminal residue" evidence="2">
    <location>
        <position position="274"/>
    </location>
</feature>
<evidence type="ECO:0000256" key="1">
    <source>
        <dbReference type="SAM" id="MobiDB-lite"/>
    </source>
</evidence>
<dbReference type="InParanoid" id="A0A0C3E6H7"/>
<proteinExistence type="predicted"/>
<reference evidence="3" key="2">
    <citation type="submission" date="2015-01" db="EMBL/GenBank/DDBJ databases">
        <title>Evolutionary Origins and Diversification of the Mycorrhizal Mutualists.</title>
        <authorList>
            <consortium name="DOE Joint Genome Institute"/>
            <consortium name="Mycorrhizal Genomics Consortium"/>
            <person name="Kohler A."/>
            <person name="Kuo A."/>
            <person name="Nagy L.G."/>
            <person name="Floudas D."/>
            <person name="Copeland A."/>
            <person name="Barry K.W."/>
            <person name="Cichocki N."/>
            <person name="Veneault-Fourrey C."/>
            <person name="LaButti K."/>
            <person name="Lindquist E.A."/>
            <person name="Lipzen A."/>
            <person name="Lundell T."/>
            <person name="Morin E."/>
            <person name="Murat C."/>
            <person name="Riley R."/>
            <person name="Ohm R."/>
            <person name="Sun H."/>
            <person name="Tunlid A."/>
            <person name="Henrissat B."/>
            <person name="Grigoriev I.V."/>
            <person name="Hibbett D.S."/>
            <person name="Martin F."/>
        </authorList>
    </citation>
    <scope>NUCLEOTIDE SEQUENCE [LARGE SCALE GENOMIC DNA]</scope>
    <source>
        <strain evidence="3">Foug A</strain>
    </source>
</reference>
<feature type="region of interest" description="Disordered" evidence="1">
    <location>
        <begin position="60"/>
        <end position="104"/>
    </location>
</feature>
<name>A0A0C3E6H7_9AGAM</name>
<dbReference type="EMBL" id="KN822031">
    <property type="protein sequence ID" value="KIM64049.1"/>
    <property type="molecule type" value="Genomic_DNA"/>
</dbReference>
<dbReference type="AlphaFoldDB" id="A0A0C3E6H7"/>
<evidence type="ECO:0000313" key="3">
    <source>
        <dbReference type="Proteomes" id="UP000053989"/>
    </source>
</evidence>
<dbReference type="OrthoDB" id="2688210at2759"/>
<accession>A0A0C3E6H7</accession>
<protein>
    <submittedName>
        <fullName evidence="2">Uncharacterized protein</fullName>
    </submittedName>
</protein>
<feature type="non-terminal residue" evidence="2">
    <location>
        <position position="1"/>
    </location>
</feature>